<organism evidence="1 2">
    <name type="scientific">Pelagihabitans pacificus</name>
    <dbReference type="NCBI Taxonomy" id="2696054"/>
    <lineage>
        <taxon>Bacteria</taxon>
        <taxon>Pseudomonadati</taxon>
        <taxon>Bacteroidota</taxon>
        <taxon>Flavobacteriia</taxon>
        <taxon>Flavobacteriales</taxon>
        <taxon>Flavobacteriaceae</taxon>
        <taxon>Pelagihabitans</taxon>
    </lineage>
</organism>
<comment type="caution">
    <text evidence="1">The sequence shown here is derived from an EMBL/GenBank/DDBJ whole genome shotgun (WGS) entry which is preliminary data.</text>
</comment>
<reference evidence="1" key="2">
    <citation type="submission" date="2020-03" db="EMBL/GenBank/DDBJ databases">
        <title>Flavobacteriaceae bacterium strain TP-CH-4, a member of the family Flavobacteriaceae isolated from a deep-sea seamount.</title>
        <authorList>
            <person name="Zhang D.-C."/>
        </authorList>
    </citation>
    <scope>NUCLEOTIDE SEQUENCE</scope>
    <source>
        <strain evidence="1">TP-CH-4</strain>
    </source>
</reference>
<proteinExistence type="predicted"/>
<dbReference type="InterPro" id="IPR011050">
    <property type="entry name" value="Pectin_lyase_fold/virulence"/>
</dbReference>
<evidence type="ECO:0000313" key="2">
    <source>
        <dbReference type="Proteomes" id="UP000707206"/>
    </source>
</evidence>
<name>A0A967ASQ6_9FLAO</name>
<dbReference type="Proteomes" id="UP000707206">
    <property type="component" value="Unassembled WGS sequence"/>
</dbReference>
<dbReference type="SUPFAM" id="SSF51126">
    <property type="entry name" value="Pectin lyase-like"/>
    <property type="match status" value="1"/>
</dbReference>
<dbReference type="AlphaFoldDB" id="A0A967ASQ6"/>
<sequence length="513" mass="56801">MQRTCYTLIIFCLIMLWSSCRKDFEYVRSSGNLQFSKDTVFLDTVFSNIGSSTYTLKVYNRSQDDILIPNIRLAQGQDSRYRLNVDGRAGKEFTNVTLLAQDSLFVFIETTFDISSVETSTFLYTDVIQFDNGGNQQEVPLVTLVQDAVFIFPGTNANGDKETLLLGVDVDGNEIRVQGVAMDPDQLNFTDEKPYVIYGYAAVPQNAVLSIDAGARVHFHQNSGIWVQPGASIQINGELSTDSLLLEQEVIFEGDRLEPEFEDVPGQWGTLWLSEGSLNNQIDHLTIKNATIGLLVEGNDPQGASTLSIKNSRIYNSSSVNLWARTASIDAENLVLGSAGNISLYCNLGGSYAFTHTTIANYWSNGFRGGEALRIDNVVGLNSGETLTGDLRRADFTNSIIDGNSFIELALSRNEDYPFNFSFTNCLIRFDDRNGLFDDNPLYDFGDSDFYDTVFLNEPTEFIAPSKNDFRLGETSAAIGRGLPEAAQSVPLDILGFDRTTNADLGAYQFFVE</sequence>
<evidence type="ECO:0000313" key="1">
    <source>
        <dbReference type="EMBL" id="NHF59272.1"/>
    </source>
</evidence>
<keyword evidence="2" id="KW-1185">Reference proteome</keyword>
<accession>A0A967ASQ6</accession>
<reference evidence="1" key="1">
    <citation type="submission" date="2019-07" db="EMBL/GenBank/DDBJ databases">
        <authorList>
            <person name="De-Chao Zhang Q."/>
        </authorList>
    </citation>
    <scope>NUCLEOTIDE SEQUENCE</scope>
    <source>
        <strain evidence="1">TP-CH-4</strain>
    </source>
</reference>
<dbReference type="EMBL" id="VIKU02000002">
    <property type="protein sequence ID" value="NHF59272.1"/>
    <property type="molecule type" value="Genomic_DNA"/>
</dbReference>
<dbReference type="RefSeq" id="WP_152573788.1">
    <property type="nucleotide sequence ID" value="NZ_VIKU02000002.1"/>
</dbReference>
<dbReference type="PROSITE" id="PS51257">
    <property type="entry name" value="PROKAR_LIPOPROTEIN"/>
    <property type="match status" value="1"/>
</dbReference>
<gene>
    <name evidence="1" type="ORF">FK220_007970</name>
</gene>
<protein>
    <recommendedName>
        <fullName evidence="3">Right handed beta helix region</fullName>
    </recommendedName>
</protein>
<evidence type="ECO:0008006" key="3">
    <source>
        <dbReference type="Google" id="ProtNLM"/>
    </source>
</evidence>